<dbReference type="RefSeq" id="WP_127682327.1">
    <property type="nucleotide sequence ID" value="NZ_SACM01000001.1"/>
</dbReference>
<dbReference type="OrthoDB" id="9778801at2"/>
<sequence length="257" mass="29146">MKAQAWLGRGPVRHLRLAPQRHGFAYASCFLMLPMRTLRTQPDPVLPRNRRGWIAFHDADHGEGGPDALAWLEALLQREGVHDADGEVWLQCFPRVLGHAFKPVSFWFCQRRDGSTAAVVAEVHNTFGERHAYLLQGPGLCTGAEVQARKVFHVSPFCEVSGRYRFRFFHRDGAEPQVLARVDHDDDQGRPLIQTSIAGRLSPISARALRQAAWAQPLHSLMVVARIHWQALRLWTKRVPWFSKPEAPLHPVTRSTP</sequence>
<keyword evidence="2" id="KW-1185">Reference proteome</keyword>
<protein>
    <submittedName>
        <fullName evidence="1">DUF1365 domain-containing protein</fullName>
    </submittedName>
</protein>
<organism evidence="1 2">
    <name type="scientific">Inhella crocodyli</name>
    <dbReference type="NCBI Taxonomy" id="2499851"/>
    <lineage>
        <taxon>Bacteria</taxon>
        <taxon>Pseudomonadati</taxon>
        <taxon>Pseudomonadota</taxon>
        <taxon>Betaproteobacteria</taxon>
        <taxon>Burkholderiales</taxon>
        <taxon>Sphaerotilaceae</taxon>
        <taxon>Inhella</taxon>
    </lineage>
</organism>
<dbReference type="Pfam" id="PF07103">
    <property type="entry name" value="DUF1365"/>
    <property type="match status" value="1"/>
</dbReference>
<evidence type="ECO:0000313" key="2">
    <source>
        <dbReference type="Proteomes" id="UP000288587"/>
    </source>
</evidence>
<name>A0A3S2WVB3_9BURK</name>
<proteinExistence type="predicted"/>
<dbReference type="Proteomes" id="UP000288587">
    <property type="component" value="Unassembled WGS sequence"/>
</dbReference>
<dbReference type="AlphaFoldDB" id="A0A3S2WVB3"/>
<gene>
    <name evidence="1" type="ORF">EOD73_07870</name>
</gene>
<dbReference type="EMBL" id="SACM01000001">
    <property type="protein sequence ID" value="RVT88873.1"/>
    <property type="molecule type" value="Genomic_DNA"/>
</dbReference>
<comment type="caution">
    <text evidence="1">The sequence shown here is derived from an EMBL/GenBank/DDBJ whole genome shotgun (WGS) entry which is preliminary data.</text>
</comment>
<accession>A0A3S2WVB3</accession>
<evidence type="ECO:0000313" key="1">
    <source>
        <dbReference type="EMBL" id="RVT88873.1"/>
    </source>
</evidence>
<dbReference type="InterPro" id="IPR010775">
    <property type="entry name" value="DUF1365"/>
</dbReference>
<dbReference type="PANTHER" id="PTHR33973:SF4">
    <property type="entry name" value="OS07G0153300 PROTEIN"/>
    <property type="match status" value="1"/>
</dbReference>
<dbReference type="PANTHER" id="PTHR33973">
    <property type="entry name" value="OS07G0153300 PROTEIN"/>
    <property type="match status" value="1"/>
</dbReference>
<reference evidence="1 2" key="1">
    <citation type="submission" date="2019-01" db="EMBL/GenBank/DDBJ databases">
        <authorList>
            <person name="Chen W.-M."/>
        </authorList>
    </citation>
    <scope>NUCLEOTIDE SEQUENCE [LARGE SCALE GENOMIC DNA]</scope>
    <source>
        <strain evidence="1 2">CCP-18</strain>
    </source>
</reference>